<accession>A0A0S4JP90</accession>
<dbReference type="AlphaFoldDB" id="A0A0S4JP90"/>
<gene>
    <name evidence="1" type="ORF">BSAL_35555</name>
</gene>
<name>A0A0S4JP90_BODSA</name>
<organism evidence="1 2">
    <name type="scientific">Bodo saltans</name>
    <name type="common">Flagellated protozoan</name>
    <dbReference type="NCBI Taxonomy" id="75058"/>
    <lineage>
        <taxon>Eukaryota</taxon>
        <taxon>Discoba</taxon>
        <taxon>Euglenozoa</taxon>
        <taxon>Kinetoplastea</taxon>
        <taxon>Metakinetoplastina</taxon>
        <taxon>Eubodonida</taxon>
        <taxon>Bodonidae</taxon>
        <taxon>Bodo</taxon>
    </lineage>
</organism>
<proteinExistence type="predicted"/>
<dbReference type="Proteomes" id="UP000051952">
    <property type="component" value="Unassembled WGS sequence"/>
</dbReference>
<dbReference type="EMBL" id="CYKH01002007">
    <property type="protein sequence ID" value="CUG92107.1"/>
    <property type="molecule type" value="Genomic_DNA"/>
</dbReference>
<dbReference type="VEuPathDB" id="TriTrypDB:BSAL_35555"/>
<sequence>MLIISRLSCETKKKEHVEFMKCQADQETPNEQENNRPLQFHPISLLPFPYSSNTKKTSHFMFLLCCSCIGNEDLFPSQCLTRCFSVSLLIHPSPLPPFLPQENIMIGFSILL</sequence>
<reference evidence="2" key="1">
    <citation type="submission" date="2015-09" db="EMBL/GenBank/DDBJ databases">
        <authorList>
            <consortium name="Pathogen Informatics"/>
        </authorList>
    </citation>
    <scope>NUCLEOTIDE SEQUENCE [LARGE SCALE GENOMIC DNA]</scope>
    <source>
        <strain evidence="2">Lake Konstanz</strain>
    </source>
</reference>
<evidence type="ECO:0000313" key="1">
    <source>
        <dbReference type="EMBL" id="CUG92107.1"/>
    </source>
</evidence>
<evidence type="ECO:0000313" key="2">
    <source>
        <dbReference type="Proteomes" id="UP000051952"/>
    </source>
</evidence>
<protein>
    <submittedName>
        <fullName evidence="1">Uncharacterized protein</fullName>
    </submittedName>
</protein>
<keyword evidence="2" id="KW-1185">Reference proteome</keyword>